<feature type="transmembrane region" description="Helical" evidence="2">
    <location>
        <begin position="89"/>
        <end position="108"/>
    </location>
</feature>
<dbReference type="Pfam" id="PF20151">
    <property type="entry name" value="DUF6533"/>
    <property type="match status" value="1"/>
</dbReference>
<evidence type="ECO:0000313" key="4">
    <source>
        <dbReference type="EMBL" id="RPD66214.1"/>
    </source>
</evidence>
<sequence length="332" mass="37251">MNATTNADSQEELEAFIEYYANTLVFNYADLAVFVVLVFEFLITFDREVHFAWGRKLSWARTIFLMNRYLSILEYLVVLGPLLPTLNYFAFQVVLYVVWAGFAGWRVYAISGRNSILTTIVVLLAVVPAVTNAYVTTCTTIALSELGCMSGMNLSILTWIDRDPSLVSVATRSCMILSDALVIIITWVKTWGTMRAARKLHVQMSFTSLILKEGVLYFVIMLSLNIVQIIFDFQLIGTFGFIVPFLNVITPILISRFFLDLDDLNVQEASGQSRLSASRLQSSRAQSTMRFVTPSSTDSDHMRPSLVYGGDNRVSEVGADLPEKSYPVSATW</sequence>
<dbReference type="EMBL" id="ML122251">
    <property type="protein sequence ID" value="RPD66214.1"/>
    <property type="molecule type" value="Genomic_DNA"/>
</dbReference>
<evidence type="ECO:0000259" key="3">
    <source>
        <dbReference type="Pfam" id="PF20151"/>
    </source>
</evidence>
<dbReference type="OrthoDB" id="2754842at2759"/>
<feature type="transmembrane region" description="Helical" evidence="2">
    <location>
        <begin position="209"/>
        <end position="231"/>
    </location>
</feature>
<feature type="transmembrane region" description="Helical" evidence="2">
    <location>
        <begin position="25"/>
        <end position="45"/>
    </location>
</feature>
<keyword evidence="5" id="KW-1185">Reference proteome</keyword>
<evidence type="ECO:0000256" key="2">
    <source>
        <dbReference type="SAM" id="Phobius"/>
    </source>
</evidence>
<keyword evidence="2" id="KW-0472">Membrane</keyword>
<protein>
    <recommendedName>
        <fullName evidence="3">DUF6533 domain-containing protein</fullName>
    </recommendedName>
</protein>
<dbReference type="STRING" id="1328759.A0A5C2SRZ9"/>
<evidence type="ECO:0000256" key="1">
    <source>
        <dbReference type="SAM" id="MobiDB-lite"/>
    </source>
</evidence>
<dbReference type="InterPro" id="IPR045340">
    <property type="entry name" value="DUF6533"/>
</dbReference>
<dbReference type="Proteomes" id="UP000313359">
    <property type="component" value="Unassembled WGS sequence"/>
</dbReference>
<evidence type="ECO:0000313" key="5">
    <source>
        <dbReference type="Proteomes" id="UP000313359"/>
    </source>
</evidence>
<feature type="domain" description="DUF6533" evidence="3">
    <location>
        <begin position="28"/>
        <end position="73"/>
    </location>
</feature>
<feature type="transmembrane region" description="Helical" evidence="2">
    <location>
        <begin position="66"/>
        <end position="83"/>
    </location>
</feature>
<feature type="compositionally biased region" description="Polar residues" evidence="1">
    <location>
        <begin position="288"/>
        <end position="297"/>
    </location>
</feature>
<accession>A0A5C2SRZ9</accession>
<feature type="region of interest" description="Disordered" evidence="1">
    <location>
        <begin position="280"/>
        <end position="303"/>
    </location>
</feature>
<feature type="transmembrane region" description="Helical" evidence="2">
    <location>
        <begin position="237"/>
        <end position="259"/>
    </location>
</feature>
<name>A0A5C2SRZ9_9APHY</name>
<keyword evidence="2" id="KW-0812">Transmembrane</keyword>
<organism evidence="4 5">
    <name type="scientific">Lentinus tigrinus ALCF2SS1-6</name>
    <dbReference type="NCBI Taxonomy" id="1328759"/>
    <lineage>
        <taxon>Eukaryota</taxon>
        <taxon>Fungi</taxon>
        <taxon>Dikarya</taxon>
        <taxon>Basidiomycota</taxon>
        <taxon>Agaricomycotina</taxon>
        <taxon>Agaricomycetes</taxon>
        <taxon>Polyporales</taxon>
        <taxon>Polyporaceae</taxon>
        <taxon>Lentinus</taxon>
    </lineage>
</organism>
<keyword evidence="2" id="KW-1133">Transmembrane helix</keyword>
<proteinExistence type="predicted"/>
<gene>
    <name evidence="4" type="ORF">L227DRAFT_570117</name>
</gene>
<feature type="transmembrane region" description="Helical" evidence="2">
    <location>
        <begin position="120"/>
        <end position="144"/>
    </location>
</feature>
<feature type="transmembrane region" description="Helical" evidence="2">
    <location>
        <begin position="164"/>
        <end position="188"/>
    </location>
</feature>
<dbReference type="AlphaFoldDB" id="A0A5C2SRZ9"/>
<reference evidence="4" key="1">
    <citation type="journal article" date="2018" name="Genome Biol. Evol.">
        <title>Genomics and development of Lentinus tigrinus, a white-rot wood-decaying mushroom with dimorphic fruiting bodies.</title>
        <authorList>
            <person name="Wu B."/>
            <person name="Xu Z."/>
            <person name="Knudson A."/>
            <person name="Carlson A."/>
            <person name="Chen N."/>
            <person name="Kovaka S."/>
            <person name="LaButti K."/>
            <person name="Lipzen A."/>
            <person name="Pennachio C."/>
            <person name="Riley R."/>
            <person name="Schakwitz W."/>
            <person name="Umezawa K."/>
            <person name="Ohm R.A."/>
            <person name="Grigoriev I.V."/>
            <person name="Nagy L.G."/>
            <person name="Gibbons J."/>
            <person name="Hibbett D."/>
        </authorList>
    </citation>
    <scope>NUCLEOTIDE SEQUENCE [LARGE SCALE GENOMIC DNA]</scope>
    <source>
        <strain evidence="4">ALCF2SS1-6</strain>
    </source>
</reference>